<comment type="caution">
    <text evidence="6">The sequence shown here is derived from an EMBL/GenBank/DDBJ whole genome shotgun (WGS) entry which is preliminary data.</text>
</comment>
<evidence type="ECO:0000313" key="7">
    <source>
        <dbReference type="Proteomes" id="UP000070299"/>
    </source>
</evidence>
<gene>
    <name evidence="6" type="ORF">AX660_17800</name>
</gene>
<accession>A0A135ZZ23</accession>
<dbReference type="OrthoDB" id="9757939at2"/>
<evidence type="ECO:0000313" key="6">
    <source>
        <dbReference type="EMBL" id="KXI28233.1"/>
    </source>
</evidence>
<keyword evidence="6" id="KW-0378">Hydrolase</keyword>
<feature type="chain" id="PRO_5007469124" evidence="1">
    <location>
        <begin position="24"/>
        <end position="804"/>
    </location>
</feature>
<sequence length="804" mass="90528">MLLRIVNLFLLFSVLYFSQPANTQALELFPLQAVRLTDSPFYHAQQTNIEYLLALEQDKLLAPYLREAGIKGKSDSYGNWESSGLDGHIGGHYLSALSLAFAATGDERLKKRLDSMLTELRKAQLKNANGYLGGIPAGNTAWQQIKQGNIKVDLFSLNDRWVPLYNFHKTLAGLRDAYLIGQSELARSMLLELTDWVIDLVANLSDEQIQQLLISEHGGMNEIFADVYAMTDEEKYLKLARQFSHQLILQPLLKSQDKLNGLHANTQIPKVIGFLRLAELDANQEWQKAADFFWHDVTEKRTVSIGGNSVREHFHNADDFSSMLDSVEGPETCNTYNMLKLSKMLYQGSIDTNYLEYYERATYNHILSSQHPETGGLVYFTPMRSGHYRTYSQVDTSMWCCVGSGIENHSKYGELIYAHNKSELFVNLFIPSTLDWQEQGLSLSLATLFPDQDQVEISIKSVTQNKQNIQTINIRQPKWLADGATVFKLNGKVIKTQSVHKGYLSITRQWQAGDKLELNFSIKPRLEGLPDGSQHYSVLYGPIVLAEKVQPFGQEELAYFADDGRMGHIASGPMCAPEALPVIVGDTETFIKGLKRLPSATLAFSMGEGLVGGKGIESLAEKPSLVPFFRIHESRYQVYWPQMQAAQYRDFVEQETQRSRAAELLASQTIDQINPGEQQPETEHGFAGVGSRAGVNGLRHWRDATDWFSYQLSDPQRQAQSLRLTYFAGDQGRKFAIYINDIKLADVSLKGDSREAFYDMDYPLTNAMRESLQNGKYTVKFVAQPGSFAGGLYGVRLMQAVARP</sequence>
<dbReference type="GO" id="GO:0016787">
    <property type="term" value="F:hydrolase activity"/>
    <property type="evidence" value="ECO:0007669"/>
    <property type="project" value="UniProtKB-KW"/>
</dbReference>
<evidence type="ECO:0000259" key="5">
    <source>
        <dbReference type="Pfam" id="PF20736"/>
    </source>
</evidence>
<dbReference type="Proteomes" id="UP000070299">
    <property type="component" value="Unassembled WGS sequence"/>
</dbReference>
<dbReference type="Pfam" id="PF20736">
    <property type="entry name" value="Glyco_hydro127M"/>
    <property type="match status" value="1"/>
</dbReference>
<reference evidence="7" key="1">
    <citation type="submission" date="2016-02" db="EMBL/GenBank/DDBJ databases">
        <authorList>
            <person name="Schultz-Johansen M."/>
            <person name="Glaring M.A."/>
            <person name="Bech P.K."/>
            <person name="Stougaard P."/>
        </authorList>
    </citation>
    <scope>NUCLEOTIDE SEQUENCE [LARGE SCALE GENOMIC DNA]</scope>
    <source>
        <strain evidence="7">S66</strain>
    </source>
</reference>
<dbReference type="PANTHER" id="PTHR31151:SF0">
    <property type="entry name" value="PROLINE-TRNA LIGASE (DUF1680)"/>
    <property type="match status" value="1"/>
</dbReference>
<keyword evidence="1" id="KW-0732">Signal</keyword>
<dbReference type="SUPFAM" id="SSF48208">
    <property type="entry name" value="Six-hairpin glycosidases"/>
    <property type="match status" value="1"/>
</dbReference>
<dbReference type="AlphaFoldDB" id="A0A135ZZ23"/>
<organism evidence="6 7">
    <name type="scientific">Paraglaciecola hydrolytica</name>
    <dbReference type="NCBI Taxonomy" id="1799789"/>
    <lineage>
        <taxon>Bacteria</taxon>
        <taxon>Pseudomonadati</taxon>
        <taxon>Pseudomonadota</taxon>
        <taxon>Gammaproteobacteria</taxon>
        <taxon>Alteromonadales</taxon>
        <taxon>Alteromonadaceae</taxon>
        <taxon>Paraglaciecola</taxon>
    </lineage>
</organism>
<dbReference type="EMBL" id="LSNE01000007">
    <property type="protein sequence ID" value="KXI28233.1"/>
    <property type="molecule type" value="Genomic_DNA"/>
</dbReference>
<dbReference type="Pfam" id="PF16375">
    <property type="entry name" value="DUF4986"/>
    <property type="match status" value="1"/>
</dbReference>
<dbReference type="RefSeq" id="WP_068378331.1">
    <property type="nucleotide sequence ID" value="NZ_LSNE01000007.1"/>
</dbReference>
<feature type="domain" description="Non-reducing end beta-L-arabinofuranosidase-like GH127 catalytic" evidence="2">
    <location>
        <begin position="33"/>
        <end position="414"/>
    </location>
</feature>
<feature type="domain" description="Glycoside hydrolase GH146 substrate-binding" evidence="4">
    <location>
        <begin position="665"/>
        <end position="798"/>
    </location>
</feature>
<dbReference type="InterPro" id="IPR032275">
    <property type="entry name" value="DUF4986"/>
</dbReference>
<evidence type="ECO:0000259" key="2">
    <source>
        <dbReference type="Pfam" id="PF07944"/>
    </source>
</evidence>
<keyword evidence="7" id="KW-1185">Reference proteome</keyword>
<feature type="domain" description="Non-reducing end beta-L-arabinofuranosidase-like GH127 middle" evidence="5">
    <location>
        <begin position="424"/>
        <end position="521"/>
    </location>
</feature>
<dbReference type="InterPro" id="IPR049046">
    <property type="entry name" value="Beta-AFase-like_GH127_middle"/>
</dbReference>
<evidence type="ECO:0000256" key="1">
    <source>
        <dbReference type="SAM" id="SignalP"/>
    </source>
</evidence>
<evidence type="ECO:0000259" key="3">
    <source>
        <dbReference type="Pfam" id="PF16375"/>
    </source>
</evidence>
<protein>
    <submittedName>
        <fullName evidence="6">Glycosyl hydrolase</fullName>
    </submittedName>
</protein>
<feature type="domain" description="DUF4986" evidence="3">
    <location>
        <begin position="558"/>
        <end position="640"/>
    </location>
</feature>
<feature type="signal peptide" evidence="1">
    <location>
        <begin position="1"/>
        <end position="23"/>
    </location>
</feature>
<dbReference type="InterPro" id="IPR012878">
    <property type="entry name" value="Beta-AFase-like_GH127_cat"/>
</dbReference>
<dbReference type="STRING" id="1799789.AX660_17800"/>
<dbReference type="InterPro" id="IPR008928">
    <property type="entry name" value="6-hairpin_glycosidase_sf"/>
</dbReference>
<dbReference type="GO" id="GO:0005975">
    <property type="term" value="P:carbohydrate metabolic process"/>
    <property type="evidence" value="ECO:0007669"/>
    <property type="project" value="InterPro"/>
</dbReference>
<name>A0A135ZZ23_9ALTE</name>
<proteinExistence type="predicted"/>
<dbReference type="Pfam" id="PF20620">
    <property type="entry name" value="DUF6805"/>
    <property type="match status" value="1"/>
</dbReference>
<dbReference type="PANTHER" id="PTHR31151">
    <property type="entry name" value="PROLINE-TRNA LIGASE (DUF1680)"/>
    <property type="match status" value="1"/>
</dbReference>
<evidence type="ECO:0000259" key="4">
    <source>
        <dbReference type="Pfam" id="PF20620"/>
    </source>
</evidence>
<dbReference type="Pfam" id="PF07944">
    <property type="entry name" value="Beta-AFase-like_GH127_cat"/>
    <property type="match status" value="1"/>
</dbReference>
<dbReference type="InterPro" id="IPR046544">
    <property type="entry name" value="GH146_SB_dom"/>
</dbReference>